<dbReference type="EMBL" id="GGEC01023656">
    <property type="protein sequence ID" value="MBX04140.1"/>
    <property type="molecule type" value="Transcribed_RNA"/>
</dbReference>
<sequence>MITRKNNSSEKISSRMRN</sequence>
<protein>
    <submittedName>
        <fullName evidence="1">Uncharacterized protein</fullName>
    </submittedName>
</protein>
<dbReference type="AlphaFoldDB" id="A0A2P2KEP9"/>
<reference evidence="1" key="1">
    <citation type="submission" date="2018-02" db="EMBL/GenBank/DDBJ databases">
        <title>Rhizophora mucronata_Transcriptome.</title>
        <authorList>
            <person name="Meera S.P."/>
            <person name="Sreeshan A."/>
            <person name="Augustine A."/>
        </authorList>
    </citation>
    <scope>NUCLEOTIDE SEQUENCE</scope>
    <source>
        <tissue evidence="1">Leaf</tissue>
    </source>
</reference>
<organism evidence="1">
    <name type="scientific">Rhizophora mucronata</name>
    <name type="common">Asiatic mangrove</name>
    <dbReference type="NCBI Taxonomy" id="61149"/>
    <lineage>
        <taxon>Eukaryota</taxon>
        <taxon>Viridiplantae</taxon>
        <taxon>Streptophyta</taxon>
        <taxon>Embryophyta</taxon>
        <taxon>Tracheophyta</taxon>
        <taxon>Spermatophyta</taxon>
        <taxon>Magnoliopsida</taxon>
        <taxon>eudicotyledons</taxon>
        <taxon>Gunneridae</taxon>
        <taxon>Pentapetalae</taxon>
        <taxon>rosids</taxon>
        <taxon>fabids</taxon>
        <taxon>Malpighiales</taxon>
        <taxon>Rhizophoraceae</taxon>
        <taxon>Rhizophora</taxon>
    </lineage>
</organism>
<evidence type="ECO:0000313" key="1">
    <source>
        <dbReference type="EMBL" id="MBX04140.1"/>
    </source>
</evidence>
<name>A0A2P2KEP9_RHIMU</name>
<accession>A0A2P2KEP9</accession>
<proteinExistence type="predicted"/>